<dbReference type="Proteomes" id="UP001500843">
    <property type="component" value="Unassembled WGS sequence"/>
</dbReference>
<proteinExistence type="predicted"/>
<reference evidence="2" key="1">
    <citation type="journal article" date="2019" name="Int. J. Syst. Evol. Microbiol.">
        <title>The Global Catalogue of Microorganisms (GCM) 10K type strain sequencing project: providing services to taxonomists for standard genome sequencing and annotation.</title>
        <authorList>
            <consortium name="The Broad Institute Genomics Platform"/>
            <consortium name="The Broad Institute Genome Sequencing Center for Infectious Disease"/>
            <person name="Wu L."/>
            <person name="Ma J."/>
        </authorList>
    </citation>
    <scope>NUCLEOTIDE SEQUENCE [LARGE SCALE GENOMIC DNA]</scope>
    <source>
        <strain evidence="2">JCM 17975</strain>
    </source>
</reference>
<comment type="caution">
    <text evidence="1">The sequence shown here is derived from an EMBL/GenBank/DDBJ whole genome shotgun (WGS) entry which is preliminary data.</text>
</comment>
<accession>A0ABP8WRS5</accession>
<keyword evidence="2" id="KW-1185">Reference proteome</keyword>
<organism evidence="1 2">
    <name type="scientific">Promicromonospora umidemergens</name>
    <dbReference type="NCBI Taxonomy" id="629679"/>
    <lineage>
        <taxon>Bacteria</taxon>
        <taxon>Bacillati</taxon>
        <taxon>Actinomycetota</taxon>
        <taxon>Actinomycetes</taxon>
        <taxon>Micrococcales</taxon>
        <taxon>Promicromonosporaceae</taxon>
        <taxon>Promicromonospora</taxon>
    </lineage>
</organism>
<evidence type="ECO:0000313" key="2">
    <source>
        <dbReference type="Proteomes" id="UP001500843"/>
    </source>
</evidence>
<dbReference type="EMBL" id="BAABHM010000006">
    <property type="protein sequence ID" value="GAA4693112.1"/>
    <property type="molecule type" value="Genomic_DNA"/>
</dbReference>
<dbReference type="RefSeq" id="WP_253870109.1">
    <property type="nucleotide sequence ID" value="NZ_BAABHM010000006.1"/>
</dbReference>
<protein>
    <recommendedName>
        <fullName evidence="3">Pyrroloquinoline-quinone binding quinoprotein</fullName>
    </recommendedName>
</protein>
<evidence type="ECO:0000313" key="1">
    <source>
        <dbReference type="EMBL" id="GAA4693112.1"/>
    </source>
</evidence>
<sequence>MSCTTLVRPAVTRRLLGFGAIGALALGGMVIAAGPAQADPEPSTVLVTAEEVSSFGTPTEVALTDHYLFVEVRSASGSQVIWRDRVDPAAVWSTELGGAPLVGELVAAEVDVVQIDQGDTNLIAWARDGGGSRSTATSTTLGAGAQYLAVRQGSSAVVQPVTAPTDTLTVPASFDGDSRGVALAGDDVVVMDDQFTLTRYDIVTGGVLEQRPEVCSSDFNGFAVVDDADERFTVLACREGGLLLDLEEVYRDYKVLEPGGGASTRVPVQLGPGVVVGEYSYDYGYATGAEGVFGGVTRSLAVPSDGNTNLPEFDLDDAGTTVAYVDAADDVRAVDLTSIASPVATEPTDSRAPRVDRLSIGAEWISGMPGHASDPDYTVAASASDDGDVYFRPSGLARVELRYRQKLVHEDTFGDHVVVLGDTADVTSPQGSTTCWSARATDNAGNVGTWTAYGESEQCITIGRNG</sequence>
<gene>
    <name evidence="1" type="ORF">GCM10023198_10610</name>
</gene>
<name>A0ABP8WRS5_9MICO</name>
<evidence type="ECO:0008006" key="3">
    <source>
        <dbReference type="Google" id="ProtNLM"/>
    </source>
</evidence>